<dbReference type="Pfam" id="PF00168">
    <property type="entry name" value="C2"/>
    <property type="match status" value="1"/>
</dbReference>
<dbReference type="InterPro" id="IPR000742">
    <property type="entry name" value="EGF"/>
</dbReference>
<feature type="domain" description="EGF-like" evidence="3">
    <location>
        <begin position="19"/>
        <end position="54"/>
    </location>
</feature>
<name>Q86FL1_SUBDO</name>
<dbReference type="InterPro" id="IPR035892">
    <property type="entry name" value="C2_domain_sf"/>
</dbReference>
<dbReference type="PROSITE" id="PS50026">
    <property type="entry name" value="EGF_3"/>
    <property type="match status" value="1"/>
</dbReference>
<dbReference type="Gene3D" id="2.10.25.10">
    <property type="entry name" value="Laminin"/>
    <property type="match status" value="1"/>
</dbReference>
<dbReference type="Gene3D" id="2.60.40.150">
    <property type="entry name" value="C2 domain"/>
    <property type="match status" value="1"/>
</dbReference>
<evidence type="ECO:0000313" key="4">
    <source>
        <dbReference type="EMBL" id="CAC84907.1"/>
    </source>
</evidence>
<dbReference type="EMBL" id="AJ307008">
    <property type="protein sequence ID" value="CAC84907.1"/>
    <property type="molecule type" value="mRNA"/>
</dbReference>
<dbReference type="PROSITE" id="PS00022">
    <property type="entry name" value="EGF_1"/>
    <property type="match status" value="1"/>
</dbReference>
<dbReference type="SMART" id="SM00181">
    <property type="entry name" value="EGF"/>
    <property type="match status" value="1"/>
</dbReference>
<dbReference type="SUPFAM" id="SSF49562">
    <property type="entry name" value="C2 domain (Calcium/lipid-binding domain, CaLB)"/>
    <property type="match status" value="1"/>
</dbReference>
<dbReference type="InterPro" id="IPR000008">
    <property type="entry name" value="C2_dom"/>
</dbReference>
<gene>
    <name evidence="4" type="primary">pfl</name>
</gene>
<keyword evidence="1" id="KW-0245">EGF-like domain</keyword>
<comment type="caution">
    <text evidence="1">Lacks conserved residue(s) required for the propagation of feature annotation.</text>
</comment>
<dbReference type="PROSITE" id="PS01186">
    <property type="entry name" value="EGF_2"/>
    <property type="match status" value="1"/>
</dbReference>
<proteinExistence type="evidence at transcript level"/>
<protein>
    <submittedName>
        <fullName evidence="4">Perforin-like protein</fullName>
    </submittedName>
</protein>
<feature type="signal peptide" evidence="2">
    <location>
        <begin position="1"/>
        <end position="19"/>
    </location>
</feature>
<sequence>MGVLRLVIYVVFYATLASAHSPCETNSCCNGATCRDTSSYTCSCRSGYSGTYCQNPFGRLTFYARYGHGLPDEDGWWNDSDPYMEIIAYYRGGSIRHTTSTRNGDHSPVWHQNIDFGRRDWTRFTVRVWDSDNNADDALSSTGTYGLSSHTSNTMVKMNCYSGYVYFDYHFQPGFAWSSGAVHLNYDYKLYNYYDSCY</sequence>
<feature type="disulfide bond" evidence="1">
    <location>
        <begin position="44"/>
        <end position="53"/>
    </location>
</feature>
<organism evidence="4">
    <name type="scientific">Suberites domuncula</name>
    <name type="common">Sponge</name>
    <dbReference type="NCBI Taxonomy" id="55567"/>
    <lineage>
        <taxon>Eukaryota</taxon>
        <taxon>Metazoa</taxon>
        <taxon>Porifera</taxon>
        <taxon>Demospongiae</taxon>
        <taxon>Heteroscleromorpha</taxon>
        <taxon>Suberitida</taxon>
        <taxon>Suberitidae</taxon>
        <taxon>Suberites</taxon>
    </lineage>
</organism>
<dbReference type="AlphaFoldDB" id="Q86FL1"/>
<evidence type="ECO:0000256" key="1">
    <source>
        <dbReference type="PROSITE-ProRule" id="PRU00076"/>
    </source>
</evidence>
<keyword evidence="1" id="KW-1015">Disulfide bond</keyword>
<feature type="chain" id="PRO_5004300315" evidence="2">
    <location>
        <begin position="20"/>
        <end position="198"/>
    </location>
</feature>
<accession>Q86FL1</accession>
<dbReference type="SUPFAM" id="SSF57196">
    <property type="entry name" value="EGF/Laminin"/>
    <property type="match status" value="1"/>
</dbReference>
<reference evidence="4" key="1">
    <citation type="submission" date="2001-03" db="EMBL/GenBank/DDBJ databases">
        <title>Antibacterial activity of the sponge Suberites domuncula and their primmorphs, originating from bacteria and their host. Potential basis for the sponge antibacterial defense system.</title>
        <authorList>
            <person name="Thakur N.L."/>
            <person name="Desa E."/>
            <person name="Hentschel U."/>
            <person name="Mueller W.E.G."/>
        </authorList>
    </citation>
    <scope>NUCLEOTIDE SEQUENCE</scope>
</reference>
<evidence type="ECO:0000259" key="3">
    <source>
        <dbReference type="PROSITE" id="PS50026"/>
    </source>
</evidence>
<keyword evidence="2" id="KW-0732">Signal</keyword>
<evidence type="ECO:0000256" key="2">
    <source>
        <dbReference type="SAM" id="SignalP"/>
    </source>
</evidence>